<keyword evidence="5" id="KW-1185">Reference proteome</keyword>
<name>A0AAN9C6N7_9TELE</name>
<dbReference type="GO" id="GO:1900108">
    <property type="term" value="P:negative regulation of nodal signaling pathway"/>
    <property type="evidence" value="ECO:0007669"/>
    <property type="project" value="TreeGrafter"/>
</dbReference>
<dbReference type="Proteomes" id="UP001364617">
    <property type="component" value="Unassembled WGS sequence"/>
</dbReference>
<sequence>MSSTAVHREEPEVAPWTSTGRKRIRERFRATLAGLLELEFLRVGHKAMVETALGKTETDPEDSTSTNIQQGQHYYWVDKDSFQLKLRRSFSEEAIHEVGKSRRLWSCSSHSSEDLLHHHCLTERSWHHQELSSHMESRSRASSGFCDSNFGDVFTPCDSDDNVRSLSTSSTSLKYNSFGERECSTGEKTLRRRPILFQEHRTVQSCFSDEAIPEDGFRSVADLYPDSHWPDVSDILQPKVVLQPTYRSDLPGHQGMEVYRYPSPLHAVALQSPLYAPHSPQNNRGKNGRHFSSTSFSPRPGLECPWKVSEHSCCLAKSTYSSSSSNLLRKHTNSLASNMHFEKHKREEIILKRARVQWHSHTASPRDGGMPSRPKRGMHRTSSLHKNKPSFYSFQSTYLQRNREDVSCNEHSIQTLKRHLNV</sequence>
<evidence type="ECO:0000256" key="3">
    <source>
        <dbReference type="SAM" id="MobiDB-lite"/>
    </source>
</evidence>
<dbReference type="PANTHER" id="PTHR15919">
    <property type="entry name" value="DAPPER-RELATED"/>
    <property type="match status" value="1"/>
</dbReference>
<feature type="region of interest" description="Disordered" evidence="3">
    <location>
        <begin position="358"/>
        <end position="388"/>
    </location>
</feature>
<protein>
    <submittedName>
        <fullName evidence="4">Uncharacterized protein</fullName>
    </submittedName>
</protein>
<proteinExistence type="inferred from homology"/>
<dbReference type="EMBL" id="JAYKXH010000024">
    <property type="protein sequence ID" value="KAK7123607.1"/>
    <property type="molecule type" value="Genomic_DNA"/>
</dbReference>
<feature type="compositionally biased region" description="Basic residues" evidence="3">
    <location>
        <begin position="373"/>
        <end position="388"/>
    </location>
</feature>
<evidence type="ECO:0000256" key="2">
    <source>
        <dbReference type="ARBA" id="ARBA00023054"/>
    </source>
</evidence>
<evidence type="ECO:0000313" key="4">
    <source>
        <dbReference type="EMBL" id="KAK7123607.1"/>
    </source>
</evidence>
<dbReference type="InterPro" id="IPR024843">
    <property type="entry name" value="Dapper"/>
</dbReference>
<comment type="caution">
    <text evidence="4">The sequence shown here is derived from an EMBL/GenBank/DDBJ whole genome shotgun (WGS) entry which is preliminary data.</text>
</comment>
<gene>
    <name evidence="4" type="ORF">R3I93_021891</name>
</gene>
<dbReference type="AlphaFoldDB" id="A0AAN9C6N7"/>
<evidence type="ECO:0000256" key="1">
    <source>
        <dbReference type="ARBA" id="ARBA00010807"/>
    </source>
</evidence>
<accession>A0AAN9C6N7</accession>
<dbReference type="Pfam" id="PF15268">
    <property type="entry name" value="Dapper"/>
    <property type="match status" value="1"/>
</dbReference>
<comment type="similarity">
    <text evidence="1">Belongs to the dapper family.</text>
</comment>
<reference evidence="4 5" key="1">
    <citation type="submission" date="2024-02" db="EMBL/GenBank/DDBJ databases">
        <title>Chromosome-level genome assembly of the Eurasian Minnow (Phoxinus phoxinus).</title>
        <authorList>
            <person name="Oriowo T.O."/>
            <person name="Martin S."/>
            <person name="Stange M."/>
            <person name="Chrysostomakis Y."/>
            <person name="Brown T."/>
            <person name="Winkler S."/>
            <person name="Kukowka S."/>
            <person name="Myers E.W."/>
            <person name="Bohne A."/>
        </authorList>
    </citation>
    <scope>NUCLEOTIDE SEQUENCE [LARGE SCALE GENOMIC DNA]</scope>
    <source>
        <strain evidence="4">ZFMK-TIS-60720</strain>
        <tissue evidence="4">Whole Organism</tissue>
    </source>
</reference>
<dbReference type="PANTHER" id="PTHR15919:SF14">
    <property type="entry name" value="DAPPER HOMOLOG 2"/>
    <property type="match status" value="1"/>
</dbReference>
<organism evidence="4 5">
    <name type="scientific">Phoxinus phoxinus</name>
    <name type="common">Eurasian minnow</name>
    <dbReference type="NCBI Taxonomy" id="58324"/>
    <lineage>
        <taxon>Eukaryota</taxon>
        <taxon>Metazoa</taxon>
        <taxon>Chordata</taxon>
        <taxon>Craniata</taxon>
        <taxon>Vertebrata</taxon>
        <taxon>Euteleostomi</taxon>
        <taxon>Actinopterygii</taxon>
        <taxon>Neopterygii</taxon>
        <taxon>Teleostei</taxon>
        <taxon>Ostariophysi</taxon>
        <taxon>Cypriniformes</taxon>
        <taxon>Leuciscidae</taxon>
        <taxon>Phoxininae</taxon>
        <taxon>Phoxinus</taxon>
    </lineage>
</organism>
<dbReference type="GO" id="GO:0005737">
    <property type="term" value="C:cytoplasm"/>
    <property type="evidence" value="ECO:0007669"/>
    <property type="project" value="TreeGrafter"/>
</dbReference>
<keyword evidence="2" id="KW-0175">Coiled coil</keyword>
<feature type="compositionally biased region" description="Polar residues" evidence="3">
    <location>
        <begin position="279"/>
        <end position="297"/>
    </location>
</feature>
<evidence type="ECO:0000313" key="5">
    <source>
        <dbReference type="Proteomes" id="UP001364617"/>
    </source>
</evidence>
<feature type="region of interest" description="Disordered" evidence="3">
    <location>
        <begin position="275"/>
        <end position="299"/>
    </location>
</feature>